<accession>A0A4Y9YYV5</accession>
<comment type="caution">
    <text evidence="2">The sequence shown here is derived from an EMBL/GenBank/DDBJ whole genome shotgun (WGS) entry which is preliminary data.</text>
</comment>
<evidence type="ECO:0000256" key="1">
    <source>
        <dbReference type="SAM" id="Phobius"/>
    </source>
</evidence>
<feature type="transmembrane region" description="Helical" evidence="1">
    <location>
        <begin position="317"/>
        <end position="339"/>
    </location>
</feature>
<feature type="transmembrane region" description="Helical" evidence="1">
    <location>
        <begin position="168"/>
        <end position="186"/>
    </location>
</feature>
<feature type="transmembrane region" description="Helical" evidence="1">
    <location>
        <begin position="359"/>
        <end position="381"/>
    </location>
</feature>
<dbReference type="EMBL" id="SEOQ01000207">
    <property type="protein sequence ID" value="TFY66940.1"/>
    <property type="molecule type" value="Genomic_DNA"/>
</dbReference>
<sequence>MYSTEMRIALQMSNTALRRARARAPRYGMQKRGPGLDYFLDRCGWTGFPSTAPMINLQFRSLLIRGRGRWQGDDHIGPYTYTPHHTTPRGRASGAFRSSGEVISRSCRRTGAVDFAPVSHLPDGKMCGERYYVSLLVALWVETLLYGLYVLLFAISIYILLYRRPNKYYFSTAVAMFVLTTTYMGIDLARILVSPNLTSSSYWVDGSVVSCAEETSGRRKEDLLWALLQPIEDIEFALNMIVADGLLIFRCYHIWPHTRWVVIPLIIMLLATSACNFVVIHYEFQIYFLRNSLSSTAEDLPQRWLEIGQIGGLFAEAAYALSLATNIFTTVLIASRIWWMSRQSEKALGRAASVKYRDAIAMVVESGAVYSVSLLINLVVISTAKEYTNIVGCANNLLMSIAPTLIIVRAGMSKDFESVQETLHHASRGFPPVSGSIRFAENQAVSSDAFALRSTEVIVHRRKDLLEEGTDGAFERSFESSSSSS</sequence>
<evidence type="ECO:0000313" key="2">
    <source>
        <dbReference type="EMBL" id="TFY66940.1"/>
    </source>
</evidence>
<reference evidence="2 3" key="1">
    <citation type="submission" date="2019-02" db="EMBL/GenBank/DDBJ databases">
        <title>Genome sequencing of the rare red list fungi Dentipellis fragilis.</title>
        <authorList>
            <person name="Buettner E."/>
            <person name="Kellner H."/>
        </authorList>
    </citation>
    <scope>NUCLEOTIDE SEQUENCE [LARGE SCALE GENOMIC DNA]</scope>
    <source>
        <strain evidence="2 3">DSM 105465</strain>
    </source>
</reference>
<evidence type="ECO:0000313" key="3">
    <source>
        <dbReference type="Proteomes" id="UP000298327"/>
    </source>
</evidence>
<gene>
    <name evidence="2" type="ORF">EVG20_g4153</name>
</gene>
<dbReference type="Proteomes" id="UP000298327">
    <property type="component" value="Unassembled WGS sequence"/>
</dbReference>
<feature type="transmembrane region" description="Helical" evidence="1">
    <location>
        <begin position="262"/>
        <end position="282"/>
    </location>
</feature>
<keyword evidence="3" id="KW-1185">Reference proteome</keyword>
<keyword evidence="1" id="KW-0472">Membrane</keyword>
<organism evidence="2 3">
    <name type="scientific">Dentipellis fragilis</name>
    <dbReference type="NCBI Taxonomy" id="205917"/>
    <lineage>
        <taxon>Eukaryota</taxon>
        <taxon>Fungi</taxon>
        <taxon>Dikarya</taxon>
        <taxon>Basidiomycota</taxon>
        <taxon>Agaricomycotina</taxon>
        <taxon>Agaricomycetes</taxon>
        <taxon>Russulales</taxon>
        <taxon>Hericiaceae</taxon>
        <taxon>Dentipellis</taxon>
    </lineage>
</organism>
<name>A0A4Y9YYV5_9AGAM</name>
<proteinExistence type="predicted"/>
<keyword evidence="1" id="KW-0812">Transmembrane</keyword>
<feature type="transmembrane region" description="Helical" evidence="1">
    <location>
        <begin position="131"/>
        <end position="161"/>
    </location>
</feature>
<dbReference type="AlphaFoldDB" id="A0A4Y9YYV5"/>
<protein>
    <submittedName>
        <fullName evidence="2">Uncharacterized protein</fullName>
    </submittedName>
</protein>
<keyword evidence="1" id="KW-1133">Transmembrane helix</keyword>
<dbReference type="OrthoDB" id="3357408at2759"/>